<dbReference type="CDD" id="cd01559">
    <property type="entry name" value="ADCL_like"/>
    <property type="match status" value="1"/>
</dbReference>
<dbReference type="EMBL" id="FUXB01000002">
    <property type="protein sequence ID" value="SJZ50673.1"/>
    <property type="molecule type" value="Genomic_DNA"/>
</dbReference>
<evidence type="ECO:0000256" key="10">
    <source>
        <dbReference type="ARBA" id="ARBA00054027"/>
    </source>
</evidence>
<evidence type="ECO:0000256" key="6">
    <source>
        <dbReference type="ARBA" id="ARBA00023239"/>
    </source>
</evidence>
<dbReference type="GO" id="GO:0008153">
    <property type="term" value="P:4-aminobenzoate biosynthetic process"/>
    <property type="evidence" value="ECO:0007669"/>
    <property type="project" value="UniProtKB-UniRule"/>
</dbReference>
<protein>
    <recommendedName>
        <fullName evidence="11 12">Aminodeoxychorismate lyase</fullName>
        <ecNumber evidence="8 12">4.1.3.38</ecNumber>
    </recommendedName>
</protein>
<dbReference type="Gene3D" id="3.30.470.10">
    <property type="match status" value="1"/>
</dbReference>
<dbReference type="InterPro" id="IPR018300">
    <property type="entry name" value="Aminotrans_IV_CS"/>
</dbReference>
<dbReference type="SUPFAM" id="SSF56752">
    <property type="entry name" value="D-aminoacid aminotransferase-like PLP-dependent enzymes"/>
    <property type="match status" value="1"/>
</dbReference>
<evidence type="ECO:0000256" key="9">
    <source>
        <dbReference type="ARBA" id="ARBA00049529"/>
    </source>
</evidence>
<dbReference type="Proteomes" id="UP000190834">
    <property type="component" value="Unassembled WGS sequence"/>
</dbReference>
<dbReference type="GO" id="GO:0046656">
    <property type="term" value="P:folic acid biosynthetic process"/>
    <property type="evidence" value="ECO:0007669"/>
    <property type="project" value="UniProtKB-KW"/>
</dbReference>
<dbReference type="GO" id="GO:0005829">
    <property type="term" value="C:cytosol"/>
    <property type="evidence" value="ECO:0007669"/>
    <property type="project" value="TreeGrafter"/>
</dbReference>
<dbReference type="InterPro" id="IPR043131">
    <property type="entry name" value="BCAT-like_N"/>
</dbReference>
<dbReference type="RefSeq" id="WP_078924927.1">
    <property type="nucleotide sequence ID" value="NZ_FUXB01000002.1"/>
</dbReference>
<evidence type="ECO:0000256" key="5">
    <source>
        <dbReference type="ARBA" id="ARBA00022909"/>
    </source>
</evidence>
<name>A0A1T4L7P8_VIBCI</name>
<dbReference type="GO" id="GO:0030170">
    <property type="term" value="F:pyridoxal phosphate binding"/>
    <property type="evidence" value="ECO:0007669"/>
    <property type="project" value="InterPro"/>
</dbReference>
<dbReference type="GO" id="GO:0008696">
    <property type="term" value="F:4-amino-4-deoxychorismate lyase activity"/>
    <property type="evidence" value="ECO:0007669"/>
    <property type="project" value="UniProtKB-UniRule"/>
</dbReference>
<dbReference type="GeneID" id="70583260"/>
<keyword evidence="4 14" id="KW-0663">Pyridoxal phosphate</keyword>
<dbReference type="AlphaFoldDB" id="A0A1T4L7P8"/>
<keyword evidence="16" id="KW-1185">Reference proteome</keyword>
<reference evidence="16" key="1">
    <citation type="submission" date="2017-02" db="EMBL/GenBank/DDBJ databases">
        <authorList>
            <person name="Varghese N."/>
            <person name="Submissions S."/>
        </authorList>
    </citation>
    <scope>NUCLEOTIDE SEQUENCE [LARGE SCALE GENOMIC DNA]</scope>
    <source>
        <strain evidence="16">DSM 19608</strain>
    </source>
</reference>
<evidence type="ECO:0000256" key="3">
    <source>
        <dbReference type="ARBA" id="ARBA00011738"/>
    </source>
</evidence>
<comment type="function">
    <text evidence="10">Involved in the biosynthesis of p-aminobenzoate (PABA), a precursor of tetrahydrofolate. Converts 4-amino-4-deoxychorismate into 4-aminobenzoate (PABA) and pyruvate.</text>
</comment>
<dbReference type="STRING" id="1123491.SAMN02745782_00522"/>
<dbReference type="PROSITE" id="PS00770">
    <property type="entry name" value="AA_TRANSFER_CLASS_4"/>
    <property type="match status" value="1"/>
</dbReference>
<dbReference type="FunFam" id="3.20.10.10:FF:000002">
    <property type="entry name" value="D-alanine aminotransferase"/>
    <property type="match status" value="1"/>
</dbReference>
<sequence>MYWHNGQVVDSVSIADRSFQYGDGCFTTILTKYGHIQHWHYHRERMEACLEHLGIIPPDWKPIYDALKDIIAQDDKAGVKLHVSRGCGGRGYSPTQHLQANVTLHPFEYPEHYRQWRISGLSLGVCTQKLGINPLLAGHKHNNRLEQILLKGEMDRVGYPDGVCLDLHDCVVETTMANLFWVKGNTLYTPNLQNAGVEGVARRIILQSASTLGLTVNVGNFPLELLYQADEVFISNALLEVAPIINIASQSYTIGTYARFFQEIFDS</sequence>
<keyword evidence="5" id="KW-0289">Folate biosynthesis</keyword>
<dbReference type="Gene3D" id="3.20.10.10">
    <property type="entry name" value="D-amino Acid Aminotransferase, subunit A, domain 2"/>
    <property type="match status" value="1"/>
</dbReference>
<evidence type="ECO:0000256" key="4">
    <source>
        <dbReference type="ARBA" id="ARBA00022898"/>
    </source>
</evidence>
<evidence type="ECO:0000256" key="2">
    <source>
        <dbReference type="ARBA" id="ARBA00009320"/>
    </source>
</evidence>
<dbReference type="EC" id="4.1.3.38" evidence="8 12"/>
<evidence type="ECO:0000256" key="7">
    <source>
        <dbReference type="ARBA" id="ARBA00035633"/>
    </source>
</evidence>
<evidence type="ECO:0000313" key="16">
    <source>
        <dbReference type="Proteomes" id="UP000190834"/>
    </source>
</evidence>
<evidence type="ECO:0000256" key="13">
    <source>
        <dbReference type="RuleBase" id="RU004106"/>
    </source>
</evidence>
<comment type="cofactor">
    <cofactor evidence="1 14">
        <name>pyridoxal 5'-phosphate</name>
        <dbReference type="ChEBI" id="CHEBI:597326"/>
    </cofactor>
</comment>
<accession>A0A1T4L7P8</accession>
<evidence type="ECO:0000256" key="11">
    <source>
        <dbReference type="ARBA" id="ARBA00069174"/>
    </source>
</evidence>
<evidence type="ECO:0000313" key="15">
    <source>
        <dbReference type="EMBL" id="SJZ50673.1"/>
    </source>
</evidence>
<dbReference type="InterPro" id="IPR043132">
    <property type="entry name" value="BCAT-like_C"/>
</dbReference>
<comment type="subunit">
    <text evidence="3">Homodimer.</text>
</comment>
<dbReference type="PANTHER" id="PTHR42743:SF2">
    <property type="entry name" value="AMINODEOXYCHORISMATE LYASE"/>
    <property type="match status" value="1"/>
</dbReference>
<dbReference type="PANTHER" id="PTHR42743">
    <property type="entry name" value="AMINO-ACID AMINOTRANSFERASE"/>
    <property type="match status" value="1"/>
</dbReference>
<dbReference type="InterPro" id="IPR001544">
    <property type="entry name" value="Aminotrans_IV"/>
</dbReference>
<comment type="pathway">
    <text evidence="7">Cofactor biosynthesis; tetrahydrofolate biosynthesis; 4-aminobenzoate from chorismate: step 2/2.</text>
</comment>
<comment type="similarity">
    <text evidence="2 13">Belongs to the class-IV pyridoxal-phosphate-dependent aminotransferase family.</text>
</comment>
<dbReference type="InterPro" id="IPR017824">
    <property type="entry name" value="Aminodeoxychorismate_lyase_IV"/>
</dbReference>
<proteinExistence type="inferred from homology"/>
<dbReference type="InterPro" id="IPR050571">
    <property type="entry name" value="Class-IV_PLP-Dep_Aminotrnsfr"/>
</dbReference>
<comment type="catalytic activity">
    <reaction evidence="9">
        <text>4-amino-4-deoxychorismate = 4-aminobenzoate + pyruvate + H(+)</text>
        <dbReference type="Rhea" id="RHEA:16201"/>
        <dbReference type="ChEBI" id="CHEBI:15361"/>
        <dbReference type="ChEBI" id="CHEBI:15378"/>
        <dbReference type="ChEBI" id="CHEBI:17836"/>
        <dbReference type="ChEBI" id="CHEBI:58406"/>
        <dbReference type="EC" id="4.1.3.38"/>
    </reaction>
</comment>
<dbReference type="Pfam" id="PF01063">
    <property type="entry name" value="Aminotran_4"/>
    <property type="match status" value="1"/>
</dbReference>
<dbReference type="NCBIfam" id="NF004761">
    <property type="entry name" value="PRK06092.1"/>
    <property type="match status" value="1"/>
</dbReference>
<gene>
    <name evidence="15" type="ORF">SAMN02745782_00522</name>
</gene>
<evidence type="ECO:0000256" key="14">
    <source>
        <dbReference type="RuleBase" id="RU004516"/>
    </source>
</evidence>
<dbReference type="NCBIfam" id="TIGR03461">
    <property type="entry name" value="pabC_Proteo"/>
    <property type="match status" value="1"/>
</dbReference>
<dbReference type="InterPro" id="IPR036038">
    <property type="entry name" value="Aminotransferase-like"/>
</dbReference>
<keyword evidence="6 15" id="KW-0456">Lyase</keyword>
<evidence type="ECO:0000256" key="8">
    <source>
        <dbReference type="ARBA" id="ARBA00035676"/>
    </source>
</evidence>
<dbReference type="OrthoDB" id="9805628at2"/>
<evidence type="ECO:0000256" key="12">
    <source>
        <dbReference type="NCBIfam" id="TIGR03461"/>
    </source>
</evidence>
<evidence type="ECO:0000256" key="1">
    <source>
        <dbReference type="ARBA" id="ARBA00001933"/>
    </source>
</evidence>
<organism evidence="15 16">
    <name type="scientific">Vibrio cincinnatiensis DSM 19608</name>
    <dbReference type="NCBI Taxonomy" id="1123491"/>
    <lineage>
        <taxon>Bacteria</taxon>
        <taxon>Pseudomonadati</taxon>
        <taxon>Pseudomonadota</taxon>
        <taxon>Gammaproteobacteria</taxon>
        <taxon>Vibrionales</taxon>
        <taxon>Vibrionaceae</taxon>
        <taxon>Vibrio</taxon>
    </lineage>
</organism>